<dbReference type="Pfam" id="PF07366">
    <property type="entry name" value="SnoaL"/>
    <property type="match status" value="1"/>
</dbReference>
<dbReference type="EMBL" id="PXVD01000039">
    <property type="protein sequence ID" value="MDJ1372705.1"/>
    <property type="molecule type" value="Genomic_DNA"/>
</dbReference>
<accession>A0ABT7CC35</accession>
<dbReference type="Proteomes" id="UP001170379">
    <property type="component" value="Unassembled WGS sequence"/>
</dbReference>
<dbReference type="PANTHER" id="PTHR38436">
    <property type="entry name" value="POLYKETIDE CYCLASE SNOAL-LIKE DOMAIN"/>
    <property type="match status" value="1"/>
</dbReference>
<dbReference type="SUPFAM" id="SSF54427">
    <property type="entry name" value="NTF2-like"/>
    <property type="match status" value="1"/>
</dbReference>
<dbReference type="InterPro" id="IPR009959">
    <property type="entry name" value="Cyclase_SnoaL-like"/>
</dbReference>
<comment type="caution">
    <text evidence="1">The sequence shown here is derived from an EMBL/GenBank/DDBJ whole genome shotgun (WGS) entry which is preliminary data.</text>
</comment>
<dbReference type="InterPro" id="IPR032710">
    <property type="entry name" value="NTF2-like_dom_sf"/>
</dbReference>
<evidence type="ECO:0000313" key="1">
    <source>
        <dbReference type="EMBL" id="MDJ1372705.1"/>
    </source>
</evidence>
<gene>
    <name evidence="1" type="ORF">C7K25_15305</name>
</gene>
<name>A0ABT7CC35_9MICO</name>
<sequence length="141" mass="15855">MSSASPNLKQILSEVWNAMERDRYQSILSEHFTEDYVSHGGSGTVDLEGFIGLLREFQEGFPDLETGMLDLIEEGDRVAYRWVTEGTHLGTFLGALPTGRRIRAEGIIITRFEGDKIAEDWSSWNEVTVLHDLGILPIDRG</sequence>
<reference evidence="1" key="2">
    <citation type="journal article" date="2022" name="Sci. Rep.">
        <title>In silico prediction of the enzymes involved in the degradation of the herbicide molinate by Gulosibacter molinativorax ON4T.</title>
        <authorList>
            <person name="Lopes A.R."/>
            <person name="Bunin E."/>
            <person name="Viana A.T."/>
            <person name="Froufe H."/>
            <person name="Munoz-Merida A."/>
            <person name="Pinho D."/>
            <person name="Figueiredo J."/>
            <person name="Barroso C."/>
            <person name="Vaz-Moreira I."/>
            <person name="Bellanger X."/>
            <person name="Egas C."/>
            <person name="Nunes O.C."/>
        </authorList>
    </citation>
    <scope>NUCLEOTIDE SEQUENCE</scope>
    <source>
        <strain evidence="1">ON4</strain>
    </source>
</reference>
<keyword evidence="2" id="KW-1185">Reference proteome</keyword>
<reference evidence="1" key="1">
    <citation type="submission" date="2018-03" db="EMBL/GenBank/DDBJ databases">
        <authorList>
            <person name="Nunes O.C."/>
            <person name="Lopes A.R."/>
            <person name="Froufe H."/>
            <person name="Munoz-Merida A."/>
            <person name="Barroso C."/>
            <person name="Egas C."/>
        </authorList>
    </citation>
    <scope>NUCLEOTIDE SEQUENCE</scope>
    <source>
        <strain evidence="1">ON4</strain>
    </source>
</reference>
<dbReference type="RefSeq" id="WP_051267377.1">
    <property type="nucleotide sequence ID" value="NZ_CP028426.1"/>
</dbReference>
<dbReference type="PANTHER" id="PTHR38436:SF1">
    <property type="entry name" value="ESTER CYCLASE"/>
    <property type="match status" value="1"/>
</dbReference>
<proteinExistence type="predicted"/>
<organism evidence="1 2">
    <name type="scientific">Gulosibacter molinativorax</name>
    <dbReference type="NCBI Taxonomy" id="256821"/>
    <lineage>
        <taxon>Bacteria</taxon>
        <taxon>Bacillati</taxon>
        <taxon>Actinomycetota</taxon>
        <taxon>Actinomycetes</taxon>
        <taxon>Micrococcales</taxon>
        <taxon>Microbacteriaceae</taxon>
        <taxon>Gulosibacter</taxon>
    </lineage>
</organism>
<dbReference type="Gene3D" id="3.10.450.50">
    <property type="match status" value="1"/>
</dbReference>
<evidence type="ECO:0000313" key="2">
    <source>
        <dbReference type="Proteomes" id="UP001170379"/>
    </source>
</evidence>
<protein>
    <submittedName>
        <fullName evidence="1">Ester cyclase</fullName>
    </submittedName>
</protein>